<dbReference type="AlphaFoldDB" id="A0A5K3EV37"/>
<evidence type="ECO:0000259" key="3">
    <source>
        <dbReference type="PROSITE" id="PS51083"/>
    </source>
</evidence>
<evidence type="ECO:0000256" key="1">
    <source>
        <dbReference type="PROSITE-ProRule" id="PRU00453"/>
    </source>
</evidence>
<sequence>MNVLTCKICQNKTANYACPRCRINYCSLACYRDRRHERCSERFYRECCENAINSLTVSDDQRQQVERMLLEEPESAYFNNISHESDGSVDESASEDDPEDLSERIKNIDLTSGTIDVDKVWKILSIEEKREFHRQLVTGSIYSAVPVWTPWWQSAAEDLVTSFPDDFLSTNESKEVTIMAKPLSKLLSTKPHSSVVFSLAETLLGFVFVSRYFNGDNLSDMCLDACDLLIKLVSYFQGQVDKKNNPNTTQIVRSGPTKPINFTNFTEVLASFQLRLAHNRLTCSHELLLLITDDLYCLLKRPDVLLNRALCDAEKMLLQVRPRNAEIISARRKVVFLRACTGNLDDASKEWCRTYLPTLAQEVEISLCDQTMRIEAEGLPDNGRGPTKPMAAGPNWRNIIREGRPQPIPSIEQLNSQPLHMDESL</sequence>
<keyword evidence="1" id="KW-0479">Metal-binding</keyword>
<accession>A0A5K3EV37</accession>
<dbReference type="SUPFAM" id="SSF144232">
    <property type="entry name" value="HIT/MYND zinc finger-like"/>
    <property type="match status" value="1"/>
</dbReference>
<dbReference type="PANTHER" id="PTHR15555">
    <property type="entry name" value="ZINC FINGER HIT DOMAIN CONTAINING PROTEIN 2 PROTEIN FON -RELATED"/>
    <property type="match status" value="1"/>
</dbReference>
<keyword evidence="1" id="KW-0862">Zinc</keyword>
<dbReference type="PROSITE" id="PS51083">
    <property type="entry name" value="ZF_HIT"/>
    <property type="match status" value="1"/>
</dbReference>
<reference evidence="4" key="1">
    <citation type="submission" date="2019-11" db="UniProtKB">
        <authorList>
            <consortium name="WormBaseParasite"/>
        </authorList>
    </citation>
    <scope>IDENTIFICATION</scope>
</reference>
<dbReference type="GO" id="GO:0008270">
    <property type="term" value="F:zinc ion binding"/>
    <property type="evidence" value="ECO:0007669"/>
    <property type="project" value="UniProtKB-UniRule"/>
</dbReference>
<dbReference type="Pfam" id="PF04438">
    <property type="entry name" value="zf-HIT"/>
    <property type="match status" value="1"/>
</dbReference>
<feature type="domain" description="HIT-type" evidence="3">
    <location>
        <begin position="6"/>
        <end position="39"/>
    </location>
</feature>
<feature type="region of interest" description="Disordered" evidence="2">
    <location>
        <begin position="81"/>
        <end position="100"/>
    </location>
</feature>
<organism evidence="4">
    <name type="scientific">Mesocestoides corti</name>
    <name type="common">Flatworm</name>
    <dbReference type="NCBI Taxonomy" id="53468"/>
    <lineage>
        <taxon>Eukaryota</taxon>
        <taxon>Metazoa</taxon>
        <taxon>Spiralia</taxon>
        <taxon>Lophotrochozoa</taxon>
        <taxon>Platyhelminthes</taxon>
        <taxon>Cestoda</taxon>
        <taxon>Eucestoda</taxon>
        <taxon>Cyclophyllidea</taxon>
        <taxon>Mesocestoididae</taxon>
        <taxon>Mesocestoides</taxon>
    </lineage>
</organism>
<dbReference type="CDD" id="cd23024">
    <property type="entry name" value="zf-HIT_ZNHIT2-3"/>
    <property type="match status" value="1"/>
</dbReference>
<dbReference type="InterPro" id="IPR039646">
    <property type="entry name" value="ZNHIT2"/>
</dbReference>
<dbReference type="PANTHER" id="PTHR15555:SF0">
    <property type="entry name" value="ZINC FINGER HIT DOMAIN-CONTAINING PROTEIN 2"/>
    <property type="match status" value="1"/>
</dbReference>
<keyword evidence="1" id="KW-0863">Zinc-finger</keyword>
<name>A0A5K3EV37_MESCO</name>
<feature type="compositionally biased region" description="Acidic residues" evidence="2">
    <location>
        <begin position="87"/>
        <end position="100"/>
    </location>
</feature>
<protein>
    <submittedName>
        <fullName evidence="4">HIT-type domain-containing protein</fullName>
    </submittedName>
</protein>
<evidence type="ECO:0000313" key="4">
    <source>
        <dbReference type="WBParaSite" id="MCU_002923-RA"/>
    </source>
</evidence>
<feature type="region of interest" description="Disordered" evidence="2">
    <location>
        <begin position="401"/>
        <end position="425"/>
    </location>
</feature>
<proteinExistence type="predicted"/>
<dbReference type="WBParaSite" id="MCU_002923-RA">
    <property type="protein sequence ID" value="MCU_002923-RA"/>
    <property type="gene ID" value="MCU_002923"/>
</dbReference>
<evidence type="ECO:0000256" key="2">
    <source>
        <dbReference type="SAM" id="MobiDB-lite"/>
    </source>
</evidence>
<dbReference type="Gene3D" id="3.30.60.190">
    <property type="match status" value="1"/>
</dbReference>
<dbReference type="InterPro" id="IPR007529">
    <property type="entry name" value="Znf_HIT"/>
</dbReference>